<protein>
    <submittedName>
        <fullName evidence="1">HAD-IA family hydrolase</fullName>
    </submittedName>
</protein>
<sequence length="217" mass="24850">MPVSHLIFDFDGTLAQSLDTVVNISNRLAPELGYQPSSPEELDRFRTYRTQDALKQVGVPWYKLPFLMLRLRKEMNKVIHTLNLVEGMAEVLQNLKNKGCSLGIITSNDRKNVQIFLDNHQLAQTFDFIESELNLFGKSRVIKKMIKKQGWSPQQVYYVGDEVRDIEAAQKIGVKAIAVAWGFHFPEVLCQYHPDFLLSEPRELITVVESGKREEGV</sequence>
<dbReference type="Gene3D" id="1.10.150.240">
    <property type="entry name" value="Putative phosphatase, domain 2"/>
    <property type="match status" value="1"/>
</dbReference>
<dbReference type="GO" id="GO:0016787">
    <property type="term" value="F:hydrolase activity"/>
    <property type="evidence" value="ECO:0007669"/>
    <property type="project" value="UniProtKB-KW"/>
</dbReference>
<keyword evidence="1" id="KW-0378">Hydrolase</keyword>
<gene>
    <name evidence="1" type="ORF">PJF56_10535</name>
</gene>
<dbReference type="InterPro" id="IPR023198">
    <property type="entry name" value="PGP-like_dom2"/>
</dbReference>
<dbReference type="SFLD" id="SFLDS00003">
    <property type="entry name" value="Haloacid_Dehalogenase"/>
    <property type="match status" value="1"/>
</dbReference>
<dbReference type="NCBIfam" id="TIGR01549">
    <property type="entry name" value="HAD-SF-IA-v1"/>
    <property type="match status" value="1"/>
</dbReference>
<comment type="caution">
    <text evidence="1">The sequence shown here is derived from an EMBL/GenBank/DDBJ whole genome shotgun (WGS) entry which is preliminary data.</text>
</comment>
<dbReference type="InterPro" id="IPR023214">
    <property type="entry name" value="HAD_sf"/>
</dbReference>
<accession>A0ABT7BKN5</accession>
<dbReference type="InterPro" id="IPR041492">
    <property type="entry name" value="HAD_2"/>
</dbReference>
<dbReference type="SFLD" id="SFLDG01129">
    <property type="entry name" value="C1.5:_HAD__Beta-PGM__Phosphata"/>
    <property type="match status" value="1"/>
</dbReference>
<dbReference type="PANTHER" id="PTHR43434">
    <property type="entry name" value="PHOSPHOGLYCOLATE PHOSPHATASE"/>
    <property type="match status" value="1"/>
</dbReference>
<dbReference type="SUPFAM" id="SSF56784">
    <property type="entry name" value="HAD-like"/>
    <property type="match status" value="1"/>
</dbReference>
<dbReference type="RefSeq" id="WP_283762612.1">
    <property type="nucleotide sequence ID" value="NZ_JAQPOK010000082.1"/>
</dbReference>
<dbReference type="InterPro" id="IPR006439">
    <property type="entry name" value="HAD-SF_hydro_IA"/>
</dbReference>
<name>A0ABT7BKN5_9CYAN</name>
<dbReference type="PANTHER" id="PTHR43434:SF13">
    <property type="entry name" value="PHOSPHOGLYCOLATE PHOSPHATASE"/>
    <property type="match status" value="1"/>
</dbReference>
<organism evidence="1 2">
    <name type="scientific">Roseofilum halophilum BLCC-M91</name>
    <dbReference type="NCBI Taxonomy" id="3022259"/>
    <lineage>
        <taxon>Bacteria</taxon>
        <taxon>Bacillati</taxon>
        <taxon>Cyanobacteriota</taxon>
        <taxon>Cyanophyceae</taxon>
        <taxon>Desertifilales</taxon>
        <taxon>Desertifilaceae</taxon>
        <taxon>Roseofilum</taxon>
        <taxon>Roseofilum halophilum</taxon>
    </lineage>
</organism>
<dbReference type="Gene3D" id="3.40.50.1000">
    <property type="entry name" value="HAD superfamily/HAD-like"/>
    <property type="match status" value="1"/>
</dbReference>
<dbReference type="InterPro" id="IPR036412">
    <property type="entry name" value="HAD-like_sf"/>
</dbReference>
<keyword evidence="2" id="KW-1185">Reference proteome</keyword>
<evidence type="ECO:0000313" key="2">
    <source>
        <dbReference type="Proteomes" id="UP001231370"/>
    </source>
</evidence>
<dbReference type="InterPro" id="IPR050155">
    <property type="entry name" value="HAD-like_hydrolase_sf"/>
</dbReference>
<evidence type="ECO:0000313" key="1">
    <source>
        <dbReference type="EMBL" id="MDJ1179302.1"/>
    </source>
</evidence>
<dbReference type="Pfam" id="PF13419">
    <property type="entry name" value="HAD_2"/>
    <property type="match status" value="1"/>
</dbReference>
<reference evidence="1 2" key="1">
    <citation type="submission" date="2023-01" db="EMBL/GenBank/DDBJ databases">
        <title>Novel diversity within Roseofilum (Cyanobacteria; Desertifilaceae) from marine benthic mats with descriptions of four novel species.</title>
        <authorList>
            <person name="Wang Y."/>
            <person name="Berthold D.E."/>
            <person name="Hu J."/>
            <person name="Lefler F.W."/>
            <person name="Laughinghouse H.D. IV."/>
        </authorList>
    </citation>
    <scope>NUCLEOTIDE SEQUENCE [LARGE SCALE GENOMIC DNA]</scope>
    <source>
        <strain evidence="1 2">BLCC-M91</strain>
    </source>
</reference>
<dbReference type="Proteomes" id="UP001231370">
    <property type="component" value="Unassembled WGS sequence"/>
</dbReference>
<dbReference type="EMBL" id="JAQPOK010000082">
    <property type="protein sequence ID" value="MDJ1179302.1"/>
    <property type="molecule type" value="Genomic_DNA"/>
</dbReference>
<proteinExistence type="predicted"/>